<evidence type="ECO:0000313" key="2">
    <source>
        <dbReference type="EMBL" id="TPP58679.1"/>
    </source>
</evidence>
<dbReference type="Gene3D" id="2.60.260.40">
    <property type="entry name" value="q5lls5 like domains"/>
    <property type="match status" value="1"/>
</dbReference>
<organism evidence="2 3">
    <name type="scientific">Fasciola gigantica</name>
    <name type="common">Giant liver fluke</name>
    <dbReference type="NCBI Taxonomy" id="46835"/>
    <lineage>
        <taxon>Eukaryota</taxon>
        <taxon>Metazoa</taxon>
        <taxon>Spiralia</taxon>
        <taxon>Lophotrochozoa</taxon>
        <taxon>Platyhelminthes</taxon>
        <taxon>Trematoda</taxon>
        <taxon>Digenea</taxon>
        <taxon>Plagiorchiida</taxon>
        <taxon>Echinostomata</taxon>
        <taxon>Echinostomatoidea</taxon>
        <taxon>Fasciolidae</taxon>
        <taxon>Fasciola</taxon>
    </lineage>
</organism>
<dbReference type="Pfam" id="PF10276">
    <property type="entry name" value="zf-CHCC"/>
    <property type="match status" value="1"/>
</dbReference>
<keyword evidence="2" id="KW-0830">Ubiquinone</keyword>
<proteinExistence type="predicted"/>
<dbReference type="AlphaFoldDB" id="A0A504YEJ2"/>
<dbReference type="PANTHER" id="PTHR13156">
    <property type="entry name" value="NADH-UBIQUINONE OXIDOREDUCTASE 13 KD-A SUBUNIT"/>
    <property type="match status" value="1"/>
</dbReference>
<gene>
    <name evidence="2" type="ORF">FGIG_11387</name>
</gene>
<dbReference type="STRING" id="46835.A0A504YEJ2"/>
<name>A0A504YEJ2_FASGI</name>
<dbReference type="EMBL" id="SUNJ01011731">
    <property type="protein sequence ID" value="TPP58679.1"/>
    <property type="molecule type" value="Genomic_DNA"/>
</dbReference>
<dbReference type="OrthoDB" id="307899at2759"/>
<evidence type="ECO:0000313" key="3">
    <source>
        <dbReference type="Proteomes" id="UP000316759"/>
    </source>
</evidence>
<dbReference type="InterPro" id="IPR019401">
    <property type="entry name" value="Znf_CHCC"/>
</dbReference>
<protein>
    <submittedName>
        <fullName evidence="2">Putative NADH-ubiquinone oxidoreductase 13 kDa-A subunit</fullName>
    </submittedName>
</protein>
<dbReference type="GO" id="GO:0005739">
    <property type="term" value="C:mitochondrion"/>
    <property type="evidence" value="ECO:0007669"/>
    <property type="project" value="GOC"/>
</dbReference>
<dbReference type="PANTHER" id="PTHR13156:SF0">
    <property type="entry name" value="NADH DEHYDROGENASE [UBIQUINONE] IRON-SULFUR PROTEIN 6, MITOCHONDRIAL"/>
    <property type="match status" value="1"/>
</dbReference>
<evidence type="ECO:0000259" key="1">
    <source>
        <dbReference type="Pfam" id="PF10276"/>
    </source>
</evidence>
<dbReference type="Proteomes" id="UP000316759">
    <property type="component" value="Unassembled WGS sequence"/>
</dbReference>
<dbReference type="GO" id="GO:0006120">
    <property type="term" value="P:mitochondrial electron transport, NADH to ubiquinone"/>
    <property type="evidence" value="ECO:0007669"/>
    <property type="project" value="TreeGrafter"/>
</dbReference>
<sequence length="118" mass="13166">MALFIRRASTRYRPFAALSCHFTSSIDSAIKETHTGQKFDPSDYQVARFTQSNKLVNPNFAEKLIAEVPPIPCKEHIVSCDGGESALGHPKVYINLDKPGPHTCGYCGLRYYYDGSNH</sequence>
<dbReference type="FunFam" id="2.60.260.40:FF:000003">
    <property type="entry name" value="NADH dehydrogenase [ubiquinone] iron-sulfur protein 6, mitochondrial"/>
    <property type="match status" value="1"/>
</dbReference>
<feature type="domain" description="Zinc finger CHCC-type" evidence="1">
    <location>
        <begin position="76"/>
        <end position="111"/>
    </location>
</feature>
<accession>A0A504YEJ2</accession>
<reference evidence="2 3" key="1">
    <citation type="submission" date="2019-04" db="EMBL/GenBank/DDBJ databases">
        <title>Annotation for the trematode Fasciola gigantica.</title>
        <authorList>
            <person name="Choi Y.-J."/>
        </authorList>
    </citation>
    <scope>NUCLEOTIDE SEQUENCE [LARGE SCALE GENOMIC DNA]</scope>
    <source>
        <strain evidence="2">Uganda_cow_1</strain>
    </source>
</reference>
<keyword evidence="3" id="KW-1185">Reference proteome</keyword>
<comment type="caution">
    <text evidence="2">The sequence shown here is derived from an EMBL/GenBank/DDBJ whole genome shotgun (WGS) entry which is preliminary data.</text>
</comment>